<dbReference type="CDD" id="cd11648">
    <property type="entry name" value="RsmI"/>
    <property type="match status" value="1"/>
</dbReference>
<dbReference type="InterPro" id="IPR018063">
    <property type="entry name" value="SAM_MeTrfase_RsmI_CS"/>
</dbReference>
<reference evidence="8 9" key="1">
    <citation type="journal article" date="2016" name="Nat. Commun.">
        <title>Thousands of microbial genomes shed light on interconnected biogeochemical processes in an aquifer system.</title>
        <authorList>
            <person name="Anantharaman K."/>
            <person name="Brown C.T."/>
            <person name="Hug L.A."/>
            <person name="Sharon I."/>
            <person name="Castelle C.J."/>
            <person name="Probst A.J."/>
            <person name="Thomas B.C."/>
            <person name="Singh A."/>
            <person name="Wilkins M.J."/>
            <person name="Karaoz U."/>
            <person name="Brodie E.L."/>
            <person name="Williams K.H."/>
            <person name="Hubbard S.S."/>
            <person name="Banfield J.F."/>
        </authorList>
    </citation>
    <scope>NUCLEOTIDE SEQUENCE [LARGE SCALE GENOMIC DNA]</scope>
</reference>
<dbReference type="InterPro" id="IPR035996">
    <property type="entry name" value="4pyrrol_Methylase_sf"/>
</dbReference>
<comment type="catalytic activity">
    <reaction evidence="6">
        <text>cytidine(1402) in 16S rRNA + S-adenosyl-L-methionine = 2'-O-methylcytidine(1402) in 16S rRNA + S-adenosyl-L-homocysteine + H(+)</text>
        <dbReference type="Rhea" id="RHEA:42924"/>
        <dbReference type="Rhea" id="RHEA-COMP:10285"/>
        <dbReference type="Rhea" id="RHEA-COMP:10286"/>
        <dbReference type="ChEBI" id="CHEBI:15378"/>
        <dbReference type="ChEBI" id="CHEBI:57856"/>
        <dbReference type="ChEBI" id="CHEBI:59789"/>
        <dbReference type="ChEBI" id="CHEBI:74495"/>
        <dbReference type="ChEBI" id="CHEBI:82748"/>
        <dbReference type="EC" id="2.1.1.198"/>
    </reaction>
</comment>
<dbReference type="PANTHER" id="PTHR46111:SF1">
    <property type="entry name" value="RIBOSOMAL RNA SMALL SUBUNIT METHYLTRANSFERASE I"/>
    <property type="match status" value="1"/>
</dbReference>
<protein>
    <recommendedName>
        <fullName evidence="6">Ribosomal RNA small subunit methyltransferase I</fullName>
        <ecNumber evidence="6">2.1.1.198</ecNumber>
    </recommendedName>
    <alternativeName>
        <fullName evidence="6">16S rRNA 2'-O-ribose C1402 methyltransferase</fullName>
    </alternativeName>
    <alternativeName>
        <fullName evidence="6">rRNA (cytidine-2'-O-)-methyltransferase RsmI</fullName>
    </alternativeName>
</protein>
<feature type="domain" description="Tetrapyrrole methylase" evidence="7">
    <location>
        <begin position="5"/>
        <end position="202"/>
    </location>
</feature>
<dbReference type="GO" id="GO:0005737">
    <property type="term" value="C:cytoplasm"/>
    <property type="evidence" value="ECO:0007669"/>
    <property type="project" value="UniProtKB-SubCell"/>
</dbReference>
<organism evidence="8 9">
    <name type="scientific">Candidatus Uhrbacteria bacterium RIFOXYC2_FULL_47_19</name>
    <dbReference type="NCBI Taxonomy" id="1802424"/>
    <lineage>
        <taxon>Bacteria</taxon>
        <taxon>Candidatus Uhriibacteriota</taxon>
    </lineage>
</organism>
<evidence type="ECO:0000259" key="7">
    <source>
        <dbReference type="Pfam" id="PF00590"/>
    </source>
</evidence>
<gene>
    <name evidence="6" type="primary">rsmI</name>
    <name evidence="8" type="ORF">A2480_04035</name>
</gene>
<dbReference type="Pfam" id="PF00590">
    <property type="entry name" value="TP_methylase"/>
    <property type="match status" value="1"/>
</dbReference>
<keyword evidence="2 6" id="KW-0698">rRNA processing</keyword>
<evidence type="ECO:0000256" key="4">
    <source>
        <dbReference type="ARBA" id="ARBA00022679"/>
    </source>
</evidence>
<dbReference type="Gene3D" id="3.40.1010.10">
    <property type="entry name" value="Cobalt-precorrin-4 Transmethylase, Domain 1"/>
    <property type="match status" value="1"/>
</dbReference>
<dbReference type="InterPro" id="IPR014776">
    <property type="entry name" value="4pyrrole_Mease_sub2"/>
</dbReference>
<dbReference type="NCBIfam" id="TIGR00096">
    <property type="entry name" value="16S rRNA (cytidine(1402)-2'-O)-methyltransferase"/>
    <property type="match status" value="1"/>
</dbReference>
<dbReference type="GO" id="GO:0070677">
    <property type="term" value="F:rRNA (cytosine-2'-O-)-methyltransferase activity"/>
    <property type="evidence" value="ECO:0007669"/>
    <property type="project" value="UniProtKB-UniRule"/>
</dbReference>
<comment type="subcellular location">
    <subcellularLocation>
        <location evidence="6">Cytoplasm</location>
    </subcellularLocation>
</comment>
<comment type="function">
    <text evidence="6">Catalyzes the 2'-O-methylation of the ribose of cytidine 1402 (C1402) in 16S rRNA.</text>
</comment>
<dbReference type="SUPFAM" id="SSF53790">
    <property type="entry name" value="Tetrapyrrole methylase"/>
    <property type="match status" value="1"/>
</dbReference>
<dbReference type="Proteomes" id="UP000176988">
    <property type="component" value="Unassembled WGS sequence"/>
</dbReference>
<dbReference type="EC" id="2.1.1.198" evidence="6"/>
<evidence type="ECO:0000313" key="8">
    <source>
        <dbReference type="EMBL" id="OGM00394.1"/>
    </source>
</evidence>
<evidence type="ECO:0000313" key="9">
    <source>
        <dbReference type="Proteomes" id="UP000176988"/>
    </source>
</evidence>
<evidence type="ECO:0000256" key="6">
    <source>
        <dbReference type="HAMAP-Rule" id="MF_01877"/>
    </source>
</evidence>
<name>A0A1F7WC36_9BACT</name>
<proteinExistence type="inferred from homology"/>
<evidence type="ECO:0000256" key="1">
    <source>
        <dbReference type="ARBA" id="ARBA00022490"/>
    </source>
</evidence>
<dbReference type="PROSITE" id="PS01296">
    <property type="entry name" value="RSMI"/>
    <property type="match status" value="1"/>
</dbReference>
<comment type="similarity">
    <text evidence="6">Belongs to the methyltransferase superfamily. RsmI family.</text>
</comment>
<dbReference type="HAMAP" id="MF_01877">
    <property type="entry name" value="16SrRNA_methyltr_I"/>
    <property type="match status" value="1"/>
</dbReference>
<dbReference type="InterPro" id="IPR000878">
    <property type="entry name" value="4pyrrol_Mease"/>
</dbReference>
<dbReference type="InterPro" id="IPR014777">
    <property type="entry name" value="4pyrrole_Mease_sub1"/>
</dbReference>
<dbReference type="PIRSF" id="PIRSF005917">
    <property type="entry name" value="MTase_YraL"/>
    <property type="match status" value="1"/>
</dbReference>
<evidence type="ECO:0000256" key="3">
    <source>
        <dbReference type="ARBA" id="ARBA00022603"/>
    </source>
</evidence>
<sequence length="225" mass="24670">MLGILYVIATPIGNLGDVTLRTLEILKKVDVLFCEDTRVTRRLLDRYEIKIVAESYREQVHGRKLGRVLELLREGRKVGLVSDAGTPGVSDPGSLLIRDLLAEEPELKIIPIPGPSAALAAVSVAGFPSSAFTFLGFPPHKKGRGAFFRIALENPHPIVVYESPHRINKALESISELDPERRICVLRELTKIHETAYRGTAVEVMAGLAKGSIKGEFVIVIDGKN</sequence>
<keyword evidence="4 6" id="KW-0808">Transferase</keyword>
<dbReference type="AlphaFoldDB" id="A0A1F7WC36"/>
<accession>A0A1F7WC36</accession>
<dbReference type="PANTHER" id="PTHR46111">
    <property type="entry name" value="RIBOSOMAL RNA SMALL SUBUNIT METHYLTRANSFERASE I"/>
    <property type="match status" value="1"/>
</dbReference>
<keyword evidence="1 6" id="KW-0963">Cytoplasm</keyword>
<evidence type="ECO:0000256" key="2">
    <source>
        <dbReference type="ARBA" id="ARBA00022552"/>
    </source>
</evidence>
<keyword evidence="5 6" id="KW-0949">S-adenosyl-L-methionine</keyword>
<keyword evidence="3 6" id="KW-0489">Methyltransferase</keyword>
<dbReference type="Gene3D" id="3.30.950.10">
    <property type="entry name" value="Methyltransferase, Cobalt-precorrin-4 Transmethylase, Domain 2"/>
    <property type="match status" value="1"/>
</dbReference>
<dbReference type="FunFam" id="3.30.950.10:FF:000002">
    <property type="entry name" value="Ribosomal RNA small subunit methyltransferase I"/>
    <property type="match status" value="1"/>
</dbReference>
<evidence type="ECO:0000256" key="5">
    <source>
        <dbReference type="ARBA" id="ARBA00022691"/>
    </source>
</evidence>
<dbReference type="EMBL" id="MGFG01000032">
    <property type="protein sequence ID" value="OGM00394.1"/>
    <property type="molecule type" value="Genomic_DNA"/>
</dbReference>
<dbReference type="InterPro" id="IPR008189">
    <property type="entry name" value="rRNA_ssu_MeTfrase_I"/>
</dbReference>
<comment type="caution">
    <text evidence="8">The sequence shown here is derived from an EMBL/GenBank/DDBJ whole genome shotgun (WGS) entry which is preliminary data.</text>
</comment>
<dbReference type="STRING" id="1802424.A2480_04035"/>